<dbReference type="AlphaFoldDB" id="A0A9W6T8U4"/>
<comment type="caution">
    <text evidence="1">The sequence shown here is derived from an EMBL/GenBank/DDBJ whole genome shotgun (WGS) entry which is preliminary data.</text>
</comment>
<dbReference type="Proteomes" id="UP001165063">
    <property type="component" value="Unassembled WGS sequence"/>
</dbReference>
<gene>
    <name evidence="1" type="ORF">Amon01_000987400</name>
</gene>
<accession>A0A9W6T8U4</accession>
<evidence type="ECO:0000313" key="1">
    <source>
        <dbReference type="EMBL" id="GME80632.1"/>
    </source>
</evidence>
<dbReference type="Pfam" id="PF11951">
    <property type="entry name" value="Fungal_trans_2"/>
    <property type="match status" value="1"/>
</dbReference>
<name>A0A9W6T8U4_AMBMO</name>
<protein>
    <submittedName>
        <fullName evidence="1">Unnamed protein product</fullName>
    </submittedName>
</protein>
<reference evidence="1" key="1">
    <citation type="submission" date="2023-04" db="EMBL/GenBank/DDBJ databases">
        <title>Ambrosiozyma monospora NBRC 1965.</title>
        <authorList>
            <person name="Ichikawa N."/>
            <person name="Sato H."/>
            <person name="Tonouchi N."/>
        </authorList>
    </citation>
    <scope>NUCLEOTIDE SEQUENCE</scope>
    <source>
        <strain evidence="1">NBRC 1965</strain>
    </source>
</reference>
<dbReference type="EMBL" id="BSXU01014318">
    <property type="protein sequence ID" value="GME80632.1"/>
    <property type="molecule type" value="Genomic_DNA"/>
</dbReference>
<evidence type="ECO:0000313" key="2">
    <source>
        <dbReference type="Proteomes" id="UP001165063"/>
    </source>
</evidence>
<dbReference type="OrthoDB" id="434972at2759"/>
<keyword evidence="2" id="KW-1185">Reference proteome</keyword>
<sequence length="201" mass="23204">MEVLVGDSLDWFLLLGKANDIIDDMGGITDVLKCEKDHDLLLIVVQLFCYLDLVSSLSTCKTPYVEKREKEAEEKDNQELLLPEISSVSAEDLMDSDFMSWIASDDFDINKMLNTHFVKPSLLMKQETEISELLNADLGFKFGIGGEIFKIIGNISTLASLRNYRHKSQKYEDQFNSLADKIEMRLQNYREKWLSQIRRSY</sequence>
<organism evidence="1 2">
    <name type="scientific">Ambrosiozyma monospora</name>
    <name type="common">Yeast</name>
    <name type="synonym">Endomycopsis monosporus</name>
    <dbReference type="NCBI Taxonomy" id="43982"/>
    <lineage>
        <taxon>Eukaryota</taxon>
        <taxon>Fungi</taxon>
        <taxon>Dikarya</taxon>
        <taxon>Ascomycota</taxon>
        <taxon>Saccharomycotina</taxon>
        <taxon>Pichiomycetes</taxon>
        <taxon>Pichiales</taxon>
        <taxon>Pichiaceae</taxon>
        <taxon>Ambrosiozyma</taxon>
    </lineage>
</organism>
<dbReference type="InterPro" id="IPR021858">
    <property type="entry name" value="Fun_TF"/>
</dbReference>
<proteinExistence type="predicted"/>